<feature type="chain" id="PRO_5042292596" evidence="4">
    <location>
        <begin position="18"/>
        <end position="495"/>
    </location>
</feature>
<evidence type="ECO:0000256" key="2">
    <source>
        <dbReference type="ARBA" id="ARBA00022801"/>
    </source>
</evidence>
<proteinExistence type="predicted"/>
<keyword evidence="4" id="KW-0732">Signal</keyword>
<dbReference type="GO" id="GO:0016787">
    <property type="term" value="F:hydrolase activity"/>
    <property type="evidence" value="ECO:0007669"/>
    <property type="project" value="UniProtKB-KW"/>
</dbReference>
<dbReference type="EMBL" id="JAQMWT010000262">
    <property type="protein sequence ID" value="KAJ8606627.1"/>
    <property type="molecule type" value="Genomic_DNA"/>
</dbReference>
<dbReference type="AlphaFoldDB" id="A0AAD7UJX4"/>
<keyword evidence="1" id="KW-0540">Nuclease</keyword>
<evidence type="ECO:0000256" key="4">
    <source>
        <dbReference type="SAM" id="SignalP"/>
    </source>
</evidence>
<reference evidence="5" key="1">
    <citation type="submission" date="2023-01" db="EMBL/GenBank/DDBJ databases">
        <title>Metagenome sequencing of chrysophaentin producing Chrysophaeum taylorii.</title>
        <authorList>
            <person name="Davison J."/>
            <person name="Bewley C."/>
        </authorList>
    </citation>
    <scope>NUCLEOTIDE SEQUENCE</scope>
    <source>
        <strain evidence="5">NIES-1699</strain>
    </source>
</reference>
<sequence length="495" mass="54023">MLLILLTLRRVIAQVYGTSNGPKNAGFEAECETSTYYKNLDTSLRGDALKTALHELIKEHRVIPYTDDDSDDPNTNPDCWKAIEFLDEDANDTTMISSLYSRDGYLKTDHPEVWNREHTWPRSYAVGESGADYTDLHALRATGTASGERTANCEEPAHKKAAKDTAKDGELRYWLPPAEVRGDIARGLFYMETRYDGVDQYTENLALAVCPELYKMEDNVEDNQFHGDLDDLLFWHCSDPVDDAERARNDTACTYWQGNRNPFVDYPELVSQYYGDADVSFRQCRACIDAGADISCTFGASFSVCDDGAVASTTTIPTNVTVFINEFHYDNSGSDVNEQRARVELWGPTGLNLSGWSLELLYGNSGSVYETARLSGVIPDGVNGMGFVTVSIEGLQNGPDGMALVDDWGALVEFISYEGSFEATGGAAKGVASTDIGVAEESSSTSSLESVQRVGTGRASADFAWSGPSLSSFCRQNDGQTISAPISRGPGSGEL</sequence>
<keyword evidence="6" id="KW-1185">Reference proteome</keyword>
<dbReference type="InterPro" id="IPR007346">
    <property type="entry name" value="Endonuclease-I"/>
</dbReference>
<dbReference type="PANTHER" id="PTHR33607">
    <property type="entry name" value="ENDONUCLEASE-1"/>
    <property type="match status" value="1"/>
</dbReference>
<evidence type="ECO:0000313" key="6">
    <source>
        <dbReference type="Proteomes" id="UP001230188"/>
    </source>
</evidence>
<dbReference type="SUPFAM" id="SSF54060">
    <property type="entry name" value="His-Me finger endonucleases"/>
    <property type="match status" value="1"/>
</dbReference>
<feature type="region of interest" description="Disordered" evidence="3">
    <location>
        <begin position="476"/>
        <end position="495"/>
    </location>
</feature>
<dbReference type="PANTHER" id="PTHR33607:SF2">
    <property type="entry name" value="ENDONUCLEASE-1"/>
    <property type="match status" value="1"/>
</dbReference>
<evidence type="ECO:0000313" key="5">
    <source>
        <dbReference type="EMBL" id="KAJ8606627.1"/>
    </source>
</evidence>
<dbReference type="InterPro" id="IPR044925">
    <property type="entry name" value="His-Me_finger_sf"/>
</dbReference>
<comment type="caution">
    <text evidence="5">The sequence shown here is derived from an EMBL/GenBank/DDBJ whole genome shotgun (WGS) entry which is preliminary data.</text>
</comment>
<protein>
    <submittedName>
        <fullName evidence="5">Uncharacterized protein</fullName>
    </submittedName>
</protein>
<feature type="signal peptide" evidence="4">
    <location>
        <begin position="1"/>
        <end position="17"/>
    </location>
</feature>
<name>A0AAD7UJX4_9STRA</name>
<keyword evidence="2" id="KW-0378">Hydrolase</keyword>
<dbReference type="Proteomes" id="UP001230188">
    <property type="component" value="Unassembled WGS sequence"/>
</dbReference>
<dbReference type="Pfam" id="PF04231">
    <property type="entry name" value="Endonuclease_1"/>
    <property type="match status" value="1"/>
</dbReference>
<evidence type="ECO:0000256" key="1">
    <source>
        <dbReference type="ARBA" id="ARBA00022722"/>
    </source>
</evidence>
<evidence type="ECO:0000256" key="3">
    <source>
        <dbReference type="SAM" id="MobiDB-lite"/>
    </source>
</evidence>
<organism evidence="5 6">
    <name type="scientific">Chrysophaeum taylorii</name>
    <dbReference type="NCBI Taxonomy" id="2483200"/>
    <lineage>
        <taxon>Eukaryota</taxon>
        <taxon>Sar</taxon>
        <taxon>Stramenopiles</taxon>
        <taxon>Ochrophyta</taxon>
        <taxon>Pelagophyceae</taxon>
        <taxon>Pelagomonadales</taxon>
        <taxon>Pelagomonadaceae</taxon>
        <taxon>Chrysophaeum</taxon>
    </lineage>
</organism>
<dbReference type="GO" id="GO:0004518">
    <property type="term" value="F:nuclease activity"/>
    <property type="evidence" value="ECO:0007669"/>
    <property type="project" value="UniProtKB-KW"/>
</dbReference>
<accession>A0AAD7UJX4</accession>
<gene>
    <name evidence="5" type="ORF">CTAYLR_008383</name>
</gene>